<evidence type="ECO:0000256" key="6">
    <source>
        <dbReference type="PIRSR" id="PIRSR038994-1"/>
    </source>
</evidence>
<feature type="binding site" evidence="7">
    <location>
        <position position="266"/>
    </location>
    <ligand>
        <name>substrate</name>
    </ligand>
</feature>
<evidence type="ECO:0000256" key="5">
    <source>
        <dbReference type="PIRNR" id="PIRNR038994"/>
    </source>
</evidence>
<dbReference type="PANTHER" id="PTHR11113">
    <property type="entry name" value="N-ACETYLGLUCOSAMINE-6-PHOSPHATE DEACETYLASE"/>
    <property type="match status" value="1"/>
</dbReference>
<dbReference type="InterPro" id="IPR032466">
    <property type="entry name" value="Metal_Hydrolase"/>
</dbReference>
<feature type="binding site" evidence="8">
    <location>
        <position position="228"/>
    </location>
    <ligand>
        <name>Zn(2+)</name>
        <dbReference type="ChEBI" id="CHEBI:29105"/>
    </ligand>
</feature>
<dbReference type="GO" id="GO:0006046">
    <property type="term" value="P:N-acetylglucosamine catabolic process"/>
    <property type="evidence" value="ECO:0007669"/>
    <property type="project" value="TreeGrafter"/>
</dbReference>
<dbReference type="SUPFAM" id="SSF51338">
    <property type="entry name" value="Composite domain of metallo-dependent hydrolases"/>
    <property type="match status" value="1"/>
</dbReference>
<reference evidence="10" key="1">
    <citation type="submission" date="2020-11" db="EMBL/GenBank/DDBJ databases">
        <title>Nocardia NEAU-351.nov., a novel actinomycete isolated from the cow dung.</title>
        <authorList>
            <person name="Zhang X."/>
        </authorList>
    </citation>
    <scope>NUCLEOTIDE SEQUENCE</scope>
    <source>
        <strain evidence="10">NEAU-351</strain>
    </source>
</reference>
<dbReference type="Gene3D" id="3.20.20.140">
    <property type="entry name" value="Metal-dependent hydrolases"/>
    <property type="match status" value="1"/>
</dbReference>
<evidence type="ECO:0000313" key="10">
    <source>
        <dbReference type="EMBL" id="MBH0778250.1"/>
    </source>
</evidence>
<dbReference type="GO" id="GO:0046872">
    <property type="term" value="F:metal ion binding"/>
    <property type="evidence" value="ECO:0007669"/>
    <property type="project" value="UniProtKB-KW"/>
</dbReference>
<evidence type="ECO:0000256" key="3">
    <source>
        <dbReference type="ARBA" id="ARBA00022801"/>
    </source>
</evidence>
<dbReference type="Pfam" id="PF01979">
    <property type="entry name" value="Amidohydro_1"/>
    <property type="match status" value="2"/>
</dbReference>
<comment type="similarity">
    <text evidence="1 5">Belongs to the metallo-dependent hydrolases superfamily. NagA family.</text>
</comment>
<dbReference type="InterPro" id="IPR006680">
    <property type="entry name" value="Amidohydro-rel"/>
</dbReference>
<dbReference type="PANTHER" id="PTHR11113:SF14">
    <property type="entry name" value="N-ACETYLGLUCOSAMINE-6-PHOSPHATE DEACETYLASE"/>
    <property type="match status" value="1"/>
</dbReference>
<dbReference type="SUPFAM" id="SSF51556">
    <property type="entry name" value="Metallo-dependent hydrolases"/>
    <property type="match status" value="1"/>
</dbReference>
<evidence type="ECO:0000256" key="8">
    <source>
        <dbReference type="PIRSR" id="PIRSR038994-3"/>
    </source>
</evidence>
<gene>
    <name evidence="10" type="ORF">IT779_18380</name>
</gene>
<keyword evidence="4 5" id="KW-0119">Carbohydrate metabolism</keyword>
<keyword evidence="3 5" id="KW-0378">Hydrolase</keyword>
<feature type="binding site" evidence="8">
    <location>
        <position position="205"/>
    </location>
    <ligand>
        <name>Zn(2+)</name>
        <dbReference type="ChEBI" id="CHEBI:29105"/>
    </ligand>
</feature>
<feature type="binding site" evidence="7">
    <location>
        <begin position="321"/>
        <end position="323"/>
    </location>
    <ligand>
        <name>substrate</name>
    </ligand>
</feature>
<dbReference type="AlphaFoldDB" id="A0A931N1D3"/>
<evidence type="ECO:0000256" key="7">
    <source>
        <dbReference type="PIRSR" id="PIRSR038994-2"/>
    </source>
</evidence>
<keyword evidence="11" id="KW-1185">Reference proteome</keyword>
<feature type="binding site" evidence="7">
    <location>
        <begin position="231"/>
        <end position="232"/>
    </location>
    <ligand>
        <name>substrate</name>
    </ligand>
</feature>
<evidence type="ECO:0000256" key="4">
    <source>
        <dbReference type="ARBA" id="ARBA00023277"/>
    </source>
</evidence>
<comment type="caution">
    <text evidence="10">The sequence shown here is derived from an EMBL/GenBank/DDBJ whole genome shotgun (WGS) entry which is preliminary data.</text>
</comment>
<sequence>MIGDNRDRTEGPMTLALRGRVVCASHDLDDGVVTIDGERIVGVHDVAEWAGEHPDSPLPEFAGALLPGLVDIHVHGGGGHGFDTVDTAQARAAAHHHARHGSTSVVASVVTGPAEQMVAQVATLRELADAGDIAGIHAEGPYLSAARCGAQDPRHLRDPDPDLTERLLDAGGRHLRVMTLAPELAGYAAAAQRLSERGVAVALGHTDADHARFRAALRPDGHAGLVTHLGNGMPPLHHRASGPVAAALVAAARGTAVIELICDSAHIDAGFAALAFATAPNAVALVSDAMRATGEPDGRYRLGPREVTVRDGIARLPDGCLAGSTATLLECLRWTVRAADVPLRAAVEAATAVPARAVGLAQVGDLRTGAYADLVIVDDNLHSRGVLRHGRWLT</sequence>
<evidence type="ECO:0000313" key="11">
    <source>
        <dbReference type="Proteomes" id="UP000655751"/>
    </source>
</evidence>
<accession>A0A931N1D3</accession>
<feature type="domain" description="Amidohydrolase-related" evidence="9">
    <location>
        <begin position="65"/>
        <end position="218"/>
    </location>
</feature>
<keyword evidence="2 8" id="KW-0479">Metal-binding</keyword>
<feature type="binding site" evidence="7">
    <location>
        <position position="239"/>
    </location>
    <ligand>
        <name>substrate</name>
    </ligand>
</feature>
<feature type="domain" description="Amidohydrolase-related" evidence="9">
    <location>
        <begin position="318"/>
        <end position="379"/>
    </location>
</feature>
<feature type="active site" description="Proton donor/acceptor" evidence="6">
    <location>
        <position position="288"/>
    </location>
</feature>
<dbReference type="Gene3D" id="2.30.40.10">
    <property type="entry name" value="Urease, subunit C, domain 1"/>
    <property type="match status" value="1"/>
</dbReference>
<evidence type="ECO:0000256" key="1">
    <source>
        <dbReference type="ARBA" id="ARBA00010716"/>
    </source>
</evidence>
<evidence type="ECO:0000256" key="2">
    <source>
        <dbReference type="ARBA" id="ARBA00022723"/>
    </source>
</evidence>
<dbReference type="InterPro" id="IPR011059">
    <property type="entry name" value="Metal-dep_hydrolase_composite"/>
</dbReference>
<name>A0A931N1D3_9NOCA</name>
<organism evidence="10 11">
    <name type="scientific">Nocardia bovistercoris</name>
    <dbReference type="NCBI Taxonomy" id="2785916"/>
    <lineage>
        <taxon>Bacteria</taxon>
        <taxon>Bacillati</taxon>
        <taxon>Actinomycetota</taxon>
        <taxon>Actinomycetes</taxon>
        <taxon>Mycobacteriales</taxon>
        <taxon>Nocardiaceae</taxon>
        <taxon>Nocardia</taxon>
    </lineage>
</organism>
<proteinExistence type="inferred from homology"/>
<dbReference type="InterPro" id="IPR003764">
    <property type="entry name" value="GlcNAc_6-P_deAcase"/>
</dbReference>
<comment type="cofactor">
    <cofactor evidence="8">
        <name>a divalent metal cation</name>
        <dbReference type="ChEBI" id="CHEBI:60240"/>
    </cofactor>
    <text evidence="8">Binds 1 divalent metal cation per subunit.</text>
</comment>
<feature type="binding site" evidence="8">
    <location>
        <position position="139"/>
    </location>
    <ligand>
        <name>Zn(2+)</name>
        <dbReference type="ChEBI" id="CHEBI:29105"/>
    </ligand>
</feature>
<dbReference type="GO" id="GO:0008448">
    <property type="term" value="F:N-acetylglucosamine-6-phosphate deacetylase activity"/>
    <property type="evidence" value="ECO:0007669"/>
    <property type="project" value="InterPro"/>
</dbReference>
<dbReference type="Proteomes" id="UP000655751">
    <property type="component" value="Unassembled WGS sequence"/>
</dbReference>
<dbReference type="EMBL" id="JADMLG010000007">
    <property type="protein sequence ID" value="MBH0778250.1"/>
    <property type="molecule type" value="Genomic_DNA"/>
</dbReference>
<dbReference type="PIRSF" id="PIRSF038994">
    <property type="entry name" value="NagA"/>
    <property type="match status" value="1"/>
</dbReference>
<feature type="binding site" evidence="7">
    <location>
        <position position="150"/>
    </location>
    <ligand>
        <name>substrate</name>
    </ligand>
</feature>
<protein>
    <submittedName>
        <fullName evidence="10">Amidohydrolase family protein</fullName>
    </submittedName>
</protein>
<evidence type="ECO:0000259" key="9">
    <source>
        <dbReference type="Pfam" id="PF01979"/>
    </source>
</evidence>